<name>A0A9P0KLY4_ACAOB</name>
<dbReference type="AlphaFoldDB" id="A0A9P0KLY4"/>
<evidence type="ECO:0000313" key="2">
    <source>
        <dbReference type="Proteomes" id="UP001152888"/>
    </source>
</evidence>
<keyword evidence="2" id="KW-1185">Reference proteome</keyword>
<dbReference type="OrthoDB" id="6780826at2759"/>
<dbReference type="EMBL" id="CAKOFQ010006820">
    <property type="protein sequence ID" value="CAH1974199.1"/>
    <property type="molecule type" value="Genomic_DNA"/>
</dbReference>
<sequence length="105" mass="12420">MLKFRELLVQSLLNDKDEGEEIEDEQDVPIPRKNAKSTHIMKKFEGNARQNRKRCISCYDKLQKEKGTKEARAKTKRVMTYCDECDNKPAMCLECFNEKHPSKYF</sequence>
<protein>
    <submittedName>
        <fullName evidence="1">Uncharacterized protein</fullName>
    </submittedName>
</protein>
<gene>
    <name evidence="1" type="ORF">ACAOBT_LOCUS10951</name>
</gene>
<organism evidence="1 2">
    <name type="scientific">Acanthoscelides obtectus</name>
    <name type="common">Bean weevil</name>
    <name type="synonym">Bruchus obtectus</name>
    <dbReference type="NCBI Taxonomy" id="200917"/>
    <lineage>
        <taxon>Eukaryota</taxon>
        <taxon>Metazoa</taxon>
        <taxon>Ecdysozoa</taxon>
        <taxon>Arthropoda</taxon>
        <taxon>Hexapoda</taxon>
        <taxon>Insecta</taxon>
        <taxon>Pterygota</taxon>
        <taxon>Neoptera</taxon>
        <taxon>Endopterygota</taxon>
        <taxon>Coleoptera</taxon>
        <taxon>Polyphaga</taxon>
        <taxon>Cucujiformia</taxon>
        <taxon>Chrysomeloidea</taxon>
        <taxon>Chrysomelidae</taxon>
        <taxon>Bruchinae</taxon>
        <taxon>Bruchini</taxon>
        <taxon>Acanthoscelides</taxon>
    </lineage>
</organism>
<reference evidence="1" key="1">
    <citation type="submission" date="2022-03" db="EMBL/GenBank/DDBJ databases">
        <authorList>
            <person name="Sayadi A."/>
        </authorList>
    </citation>
    <scope>NUCLEOTIDE SEQUENCE</scope>
</reference>
<dbReference type="Proteomes" id="UP001152888">
    <property type="component" value="Unassembled WGS sequence"/>
</dbReference>
<evidence type="ECO:0000313" key="1">
    <source>
        <dbReference type="EMBL" id="CAH1974199.1"/>
    </source>
</evidence>
<proteinExistence type="predicted"/>
<accession>A0A9P0KLY4</accession>
<comment type="caution">
    <text evidence="1">The sequence shown here is derived from an EMBL/GenBank/DDBJ whole genome shotgun (WGS) entry which is preliminary data.</text>
</comment>